<dbReference type="InterPro" id="IPR012347">
    <property type="entry name" value="Ferritin-like"/>
</dbReference>
<dbReference type="Pfam" id="PF07875">
    <property type="entry name" value="Coat_F"/>
    <property type="match status" value="1"/>
</dbReference>
<dbReference type="Proteomes" id="UP000285138">
    <property type="component" value="Unassembled WGS sequence"/>
</dbReference>
<dbReference type="Gene3D" id="1.20.1260.10">
    <property type="match status" value="1"/>
</dbReference>
<evidence type="ECO:0000313" key="1">
    <source>
        <dbReference type="EMBL" id="RQD77898.1"/>
    </source>
</evidence>
<evidence type="ECO:0000313" key="2">
    <source>
        <dbReference type="Proteomes" id="UP000285138"/>
    </source>
</evidence>
<name>A0A424YHZ1_9FIRM</name>
<reference evidence="1 2" key="1">
    <citation type="submission" date="2018-08" db="EMBL/GenBank/DDBJ databases">
        <title>The metabolism and importance of syntrophic acetate oxidation coupled to methane or sulfide production in haloalkaline environments.</title>
        <authorList>
            <person name="Timmers P.H.A."/>
            <person name="Vavourakis C.D."/>
            <person name="Sorokin D.Y."/>
            <person name="Sinninghe Damste J.S."/>
            <person name="Muyzer G."/>
            <person name="Stams A.J.M."/>
            <person name="Plugge C.M."/>
        </authorList>
    </citation>
    <scope>NUCLEOTIDE SEQUENCE [LARGE SCALE GENOMIC DNA]</scope>
    <source>
        <strain evidence="1">MSAO_Bac1</strain>
    </source>
</reference>
<organism evidence="1 2">
    <name type="scientific">Candidatus Syntrophonatronum acetioxidans</name>
    <dbReference type="NCBI Taxonomy" id="1795816"/>
    <lineage>
        <taxon>Bacteria</taxon>
        <taxon>Bacillati</taxon>
        <taxon>Bacillota</taxon>
        <taxon>Clostridia</taxon>
        <taxon>Eubacteriales</taxon>
        <taxon>Syntrophomonadaceae</taxon>
        <taxon>Candidatus Syntrophonatronum</taxon>
    </lineage>
</organism>
<sequence>MAGKMTDQDIANTILNDYKFMCSSLNTYITEAQNVSLRNDYISILQNSYQIQKEIFDTMNKKGWYEIKPADVSDIAKAQNQYANIQL</sequence>
<dbReference type="AlphaFoldDB" id="A0A424YHZ1"/>
<accession>A0A424YHZ1</accession>
<gene>
    <name evidence="1" type="ORF">D5R97_01295</name>
</gene>
<proteinExistence type="predicted"/>
<protein>
    <submittedName>
        <fullName evidence="1">Spore coat protein</fullName>
    </submittedName>
</protein>
<dbReference type="InterPro" id="IPR012851">
    <property type="entry name" value="Spore_coat_CotF-like"/>
</dbReference>
<comment type="caution">
    <text evidence="1">The sequence shown here is derived from an EMBL/GenBank/DDBJ whole genome shotgun (WGS) entry which is preliminary data.</text>
</comment>
<keyword evidence="1" id="KW-0167">Capsid protein</keyword>
<keyword evidence="1" id="KW-0946">Virion</keyword>
<dbReference type="EMBL" id="QZAA01000047">
    <property type="protein sequence ID" value="RQD77898.1"/>
    <property type="molecule type" value="Genomic_DNA"/>
</dbReference>